<dbReference type="FunFam" id="1.10.8.60:FF:000013">
    <property type="entry name" value="DNA polymerase III subunit gamma/tau"/>
    <property type="match status" value="1"/>
</dbReference>
<evidence type="ECO:0000256" key="12">
    <source>
        <dbReference type="SAM" id="Coils"/>
    </source>
</evidence>
<dbReference type="KEGG" id="xcl:G4Z02_04115"/>
<evidence type="ECO:0000256" key="2">
    <source>
        <dbReference type="ARBA" id="ARBA00022679"/>
    </source>
</evidence>
<evidence type="ECO:0000256" key="5">
    <source>
        <dbReference type="ARBA" id="ARBA00022723"/>
    </source>
</evidence>
<dbReference type="Gene3D" id="3.40.50.300">
    <property type="entry name" value="P-loop containing nucleotide triphosphate hydrolases"/>
    <property type="match status" value="1"/>
</dbReference>
<comment type="catalytic activity">
    <reaction evidence="10 11">
        <text>DNA(n) + a 2'-deoxyribonucleoside 5'-triphosphate = DNA(n+1) + diphosphate</text>
        <dbReference type="Rhea" id="RHEA:22508"/>
        <dbReference type="Rhea" id="RHEA-COMP:17339"/>
        <dbReference type="Rhea" id="RHEA-COMP:17340"/>
        <dbReference type="ChEBI" id="CHEBI:33019"/>
        <dbReference type="ChEBI" id="CHEBI:61560"/>
        <dbReference type="ChEBI" id="CHEBI:173112"/>
        <dbReference type="EC" id="2.7.7.7"/>
    </reaction>
</comment>
<evidence type="ECO:0000313" key="15">
    <source>
        <dbReference type="EMBL" id="QMS84972.1"/>
    </source>
</evidence>
<organism evidence="15 16">
    <name type="scientific">Candidatus Xianfuyuplasma coldseepsis</name>
    <dbReference type="NCBI Taxonomy" id="2782163"/>
    <lineage>
        <taxon>Bacteria</taxon>
        <taxon>Bacillati</taxon>
        <taxon>Mycoplasmatota</taxon>
        <taxon>Mollicutes</taxon>
        <taxon>Candidatus Izemoplasmatales</taxon>
        <taxon>Candidatus Izemoplasmataceae</taxon>
        <taxon>Candidatus Xianfuyuplasma</taxon>
    </lineage>
</organism>
<dbReference type="SMART" id="SM00382">
    <property type="entry name" value="AAA"/>
    <property type="match status" value="1"/>
</dbReference>
<evidence type="ECO:0000256" key="13">
    <source>
        <dbReference type="SAM" id="MobiDB-lite"/>
    </source>
</evidence>
<evidence type="ECO:0000256" key="4">
    <source>
        <dbReference type="ARBA" id="ARBA00022705"/>
    </source>
</evidence>
<dbReference type="GO" id="GO:0046872">
    <property type="term" value="F:metal ion binding"/>
    <property type="evidence" value="ECO:0007669"/>
    <property type="project" value="UniProtKB-KW"/>
</dbReference>
<protein>
    <recommendedName>
        <fullName evidence="11">DNA polymerase III subunit gamma/tau</fullName>
        <ecNumber evidence="11">2.7.7.7</ecNumber>
    </recommendedName>
</protein>
<dbReference type="Gene3D" id="1.10.8.60">
    <property type="match status" value="1"/>
</dbReference>
<dbReference type="PANTHER" id="PTHR11669">
    <property type="entry name" value="REPLICATION FACTOR C / DNA POLYMERASE III GAMMA-TAU SUBUNIT"/>
    <property type="match status" value="1"/>
</dbReference>
<dbReference type="NCBIfam" id="NF004046">
    <property type="entry name" value="PRK05563.1"/>
    <property type="match status" value="1"/>
</dbReference>
<dbReference type="InterPro" id="IPR008921">
    <property type="entry name" value="DNA_pol3_clamp-load_cplx_C"/>
</dbReference>
<comment type="similarity">
    <text evidence="1 11">Belongs to the DnaX/STICHEL family.</text>
</comment>
<keyword evidence="16" id="KW-1185">Reference proteome</keyword>
<evidence type="ECO:0000256" key="8">
    <source>
        <dbReference type="ARBA" id="ARBA00022840"/>
    </source>
</evidence>
<keyword evidence="9 11" id="KW-0239">DNA-directed DNA polymerase</keyword>
<dbReference type="FunFam" id="3.40.50.300:FF:000014">
    <property type="entry name" value="DNA polymerase III subunit gamma/tau"/>
    <property type="match status" value="1"/>
</dbReference>
<name>A0A7L7KRT6_9MOLU</name>
<keyword evidence="6 11" id="KW-0547">Nucleotide-binding</keyword>
<dbReference type="EC" id="2.7.7.7" evidence="11"/>
<dbReference type="InterPro" id="IPR001270">
    <property type="entry name" value="ClpA/B"/>
</dbReference>
<evidence type="ECO:0000256" key="1">
    <source>
        <dbReference type="ARBA" id="ARBA00006360"/>
    </source>
</evidence>
<dbReference type="InterPro" id="IPR012763">
    <property type="entry name" value="DNA_pol_III_sug/sutau_N"/>
</dbReference>
<keyword evidence="4 11" id="KW-0235">DNA replication</keyword>
<reference evidence="15 16" key="1">
    <citation type="submission" date="2020-02" db="EMBL/GenBank/DDBJ databases">
        <authorList>
            <person name="Zheng R.K."/>
            <person name="Sun C.M."/>
        </authorList>
    </citation>
    <scope>NUCLEOTIDE SEQUENCE [LARGE SCALE GENOMIC DNA]</scope>
    <source>
        <strain evidence="16">zrk13</strain>
    </source>
</reference>
<feature type="compositionally biased region" description="Acidic residues" evidence="13">
    <location>
        <begin position="415"/>
        <end position="452"/>
    </location>
</feature>
<evidence type="ECO:0000259" key="14">
    <source>
        <dbReference type="SMART" id="SM00382"/>
    </source>
</evidence>
<dbReference type="InterPro" id="IPR045085">
    <property type="entry name" value="HLD_clamp_pol_III_gamma_tau"/>
</dbReference>
<comment type="function">
    <text evidence="11">DNA polymerase III is a complex, multichain enzyme responsible for most of the replicative synthesis in bacteria. This DNA polymerase also exhibits 3' to 5' exonuclease activity.</text>
</comment>
<dbReference type="RefSeq" id="WP_258878596.1">
    <property type="nucleotide sequence ID" value="NZ_CP048914.1"/>
</dbReference>
<accession>A0A7L7KRT6</accession>
<dbReference type="NCBIfam" id="TIGR02397">
    <property type="entry name" value="dnaX_nterm"/>
    <property type="match status" value="1"/>
</dbReference>
<feature type="region of interest" description="Disordered" evidence="13">
    <location>
        <begin position="392"/>
        <end position="476"/>
    </location>
</feature>
<evidence type="ECO:0000256" key="6">
    <source>
        <dbReference type="ARBA" id="ARBA00022741"/>
    </source>
</evidence>
<feature type="domain" description="AAA+ ATPase" evidence="14">
    <location>
        <begin position="37"/>
        <end position="179"/>
    </location>
</feature>
<keyword evidence="2 11" id="KW-0808">Transferase</keyword>
<dbReference type="InterPro" id="IPR050238">
    <property type="entry name" value="DNA_Rep/Repair_Clamp_Loader"/>
</dbReference>
<dbReference type="GO" id="GO:0006261">
    <property type="term" value="P:DNA-templated DNA replication"/>
    <property type="evidence" value="ECO:0007669"/>
    <property type="project" value="TreeGrafter"/>
</dbReference>
<gene>
    <name evidence="11 15" type="primary">dnaX</name>
    <name evidence="15" type="ORF">G4Z02_04115</name>
</gene>
<dbReference type="Gene3D" id="1.20.272.10">
    <property type="match status" value="1"/>
</dbReference>
<dbReference type="GO" id="GO:0003887">
    <property type="term" value="F:DNA-directed DNA polymerase activity"/>
    <property type="evidence" value="ECO:0007669"/>
    <property type="project" value="UniProtKB-KW"/>
</dbReference>
<dbReference type="PANTHER" id="PTHR11669:SF0">
    <property type="entry name" value="PROTEIN STICHEL-LIKE 2"/>
    <property type="match status" value="1"/>
</dbReference>
<dbReference type="InterPro" id="IPR022754">
    <property type="entry name" value="DNA_pol_III_gamma-3"/>
</dbReference>
<evidence type="ECO:0000256" key="3">
    <source>
        <dbReference type="ARBA" id="ARBA00022695"/>
    </source>
</evidence>
<dbReference type="Proteomes" id="UP000514720">
    <property type="component" value="Chromosome"/>
</dbReference>
<dbReference type="GO" id="GO:0009360">
    <property type="term" value="C:DNA polymerase III complex"/>
    <property type="evidence" value="ECO:0007669"/>
    <property type="project" value="InterPro"/>
</dbReference>
<dbReference type="PRINTS" id="PR00300">
    <property type="entry name" value="CLPPROTEASEA"/>
</dbReference>
<evidence type="ECO:0000256" key="9">
    <source>
        <dbReference type="ARBA" id="ARBA00022932"/>
    </source>
</evidence>
<keyword evidence="5" id="KW-0479">Metal-binding</keyword>
<dbReference type="EMBL" id="CP048914">
    <property type="protein sequence ID" value="QMS84972.1"/>
    <property type="molecule type" value="Genomic_DNA"/>
</dbReference>
<dbReference type="InterPro" id="IPR003593">
    <property type="entry name" value="AAA+_ATPase"/>
</dbReference>
<dbReference type="Pfam" id="PF13177">
    <property type="entry name" value="DNA_pol3_delta2"/>
    <property type="match status" value="1"/>
</dbReference>
<keyword evidence="3 11" id="KW-0548">Nucleotidyltransferase</keyword>
<comment type="subunit">
    <text evidence="11">DNA polymerase III contains a core (composed of alpha, epsilon and theta chains) that associates with a tau subunit. This core dimerizes to form the POLIII' complex. PolIII' associates with the gamma complex (composed of gamma, delta, delta', psi and chi chains) and with the beta chain to form the complete DNA polymerase III complex.</text>
</comment>
<dbReference type="CDD" id="cd00009">
    <property type="entry name" value="AAA"/>
    <property type="match status" value="1"/>
</dbReference>
<evidence type="ECO:0000313" key="16">
    <source>
        <dbReference type="Proteomes" id="UP000514720"/>
    </source>
</evidence>
<keyword evidence="12" id="KW-0175">Coiled coil</keyword>
<dbReference type="SUPFAM" id="SSF52540">
    <property type="entry name" value="P-loop containing nucleoside triphosphate hydrolases"/>
    <property type="match status" value="1"/>
</dbReference>
<dbReference type="CDD" id="cd18137">
    <property type="entry name" value="HLD_clamp_pol_III_gamma_tau"/>
    <property type="match status" value="1"/>
</dbReference>
<keyword evidence="8 11" id="KW-0067">ATP-binding</keyword>
<dbReference type="Pfam" id="PF22608">
    <property type="entry name" value="DNAX_ATPase_lid"/>
    <property type="match status" value="1"/>
</dbReference>
<dbReference type="GO" id="GO:0005524">
    <property type="term" value="F:ATP binding"/>
    <property type="evidence" value="ECO:0007669"/>
    <property type="project" value="UniProtKB-KW"/>
</dbReference>
<proteinExistence type="inferred from homology"/>
<dbReference type="GO" id="GO:0003677">
    <property type="term" value="F:DNA binding"/>
    <property type="evidence" value="ECO:0007669"/>
    <property type="project" value="InterPro"/>
</dbReference>
<dbReference type="SUPFAM" id="SSF48019">
    <property type="entry name" value="post-AAA+ oligomerization domain-like"/>
    <property type="match status" value="1"/>
</dbReference>
<evidence type="ECO:0000256" key="7">
    <source>
        <dbReference type="ARBA" id="ARBA00022833"/>
    </source>
</evidence>
<feature type="coiled-coil region" evidence="12">
    <location>
        <begin position="357"/>
        <end position="391"/>
    </location>
</feature>
<dbReference type="AlphaFoldDB" id="A0A7L7KRT6"/>
<sequence length="643" mass="73769">MAYKALYRTYRPADFEEIAGQEHITKTFKNALKNNKIAHAYLFSGPRGTGKTSIAKIIAKAVNCEKAPIENPCNECDVCRGIENNTISDVIEIDAASNNGVDEIREIRDKVKYLPGIATYKVYIIDEVHMLSTGAFNALLKTLEEPPKHVIFILATTEPHKIPATIHSRCQRFDFRGVSIPEMTGRLHTIIDEEDIDISKEAIKVIAESAEGGMRDAISLLDQVVSYTDKKVTVDDVHAIKGTVSNEKLVDVAKAIYNNDSVQAIKLLDELIHLGKEAPRLVENMIKFYRDMLVYKNTNIDEDDQLIYSNKTFLELANQLSNNMIFFYIDVLNKTQNDMKWTNNAKLFMELALIKMVDRVEKQEIIFEDEMRELRDQLESLKLEMDQKAFAPVVEPQEEPNDTEPQLDFPSFVEPQEDSVDEPEEDDPVSLDTPEEAQDEPVETTEPEEEGTTDLFSLQPEEPQKKEDTESEEPYKTYDVRYVEKVLNNGDREAKIRMNKKWFDIERYTSPELMTYAKWITTGRVVATNGEMMIIQYSNASLCNRMMRPDVKEIVVKMLSDFYDTPIDYVALPTDVWEQKSQEFIKKWKQDKEAYIKLTPIEHPALKEIPKFNKEMSEFTPDSVKDAINLFGSDAVRVKKGDK</sequence>
<evidence type="ECO:0000256" key="11">
    <source>
        <dbReference type="RuleBase" id="RU364063"/>
    </source>
</evidence>
<feature type="compositionally biased region" description="Basic and acidic residues" evidence="13">
    <location>
        <begin position="462"/>
        <end position="476"/>
    </location>
</feature>
<keyword evidence="7" id="KW-0862">Zinc</keyword>
<dbReference type="Pfam" id="PF12169">
    <property type="entry name" value="DNA_pol3_gamma3"/>
    <property type="match status" value="1"/>
</dbReference>
<dbReference type="InterPro" id="IPR027417">
    <property type="entry name" value="P-loop_NTPase"/>
</dbReference>
<evidence type="ECO:0000256" key="10">
    <source>
        <dbReference type="ARBA" id="ARBA00049244"/>
    </source>
</evidence>